<keyword evidence="1" id="KW-0175">Coiled coil</keyword>
<comment type="caution">
    <text evidence="3">The sequence shown here is derived from an EMBL/GenBank/DDBJ whole genome shotgun (WGS) entry which is preliminary data.</text>
</comment>
<feature type="coiled-coil region" evidence="1">
    <location>
        <begin position="74"/>
        <end position="101"/>
    </location>
</feature>
<keyword evidence="4" id="KW-1185">Reference proteome</keyword>
<evidence type="ECO:0000256" key="1">
    <source>
        <dbReference type="SAM" id="Coils"/>
    </source>
</evidence>
<dbReference type="Proteomes" id="UP000636960">
    <property type="component" value="Unassembled WGS sequence"/>
</dbReference>
<dbReference type="AlphaFoldDB" id="A0A919JXX8"/>
<proteinExistence type="predicted"/>
<evidence type="ECO:0000313" key="3">
    <source>
        <dbReference type="EMBL" id="GIE92996.1"/>
    </source>
</evidence>
<feature type="region of interest" description="Disordered" evidence="2">
    <location>
        <begin position="286"/>
        <end position="309"/>
    </location>
</feature>
<gene>
    <name evidence="3" type="ORF">Ari01nite_04610</name>
</gene>
<dbReference type="EMBL" id="BOMV01000005">
    <property type="protein sequence ID" value="GIE92996.1"/>
    <property type="molecule type" value="Genomic_DNA"/>
</dbReference>
<feature type="compositionally biased region" description="Basic and acidic residues" evidence="2">
    <location>
        <begin position="300"/>
        <end position="309"/>
    </location>
</feature>
<dbReference type="SUPFAM" id="SSF140453">
    <property type="entry name" value="EsxAB dimer-like"/>
    <property type="match status" value="1"/>
</dbReference>
<dbReference type="InterPro" id="IPR036689">
    <property type="entry name" value="ESAT-6-like_sf"/>
</dbReference>
<accession>A0A919JXX8</accession>
<evidence type="ECO:0000256" key="2">
    <source>
        <dbReference type="SAM" id="MobiDB-lite"/>
    </source>
</evidence>
<dbReference type="Gene3D" id="1.10.287.1060">
    <property type="entry name" value="ESAT-6-like"/>
    <property type="match status" value="1"/>
</dbReference>
<reference evidence="3" key="1">
    <citation type="submission" date="2021-01" db="EMBL/GenBank/DDBJ databases">
        <title>Whole genome shotgun sequence of Actinoplanes rishiriensis NBRC 108556.</title>
        <authorList>
            <person name="Komaki H."/>
            <person name="Tamura T."/>
        </authorList>
    </citation>
    <scope>NUCLEOTIDE SEQUENCE</scope>
    <source>
        <strain evidence="3">NBRC 108556</strain>
    </source>
</reference>
<dbReference type="RefSeq" id="WP_203778845.1">
    <property type="nucleotide sequence ID" value="NZ_BOMV01000005.1"/>
</dbReference>
<organism evidence="3 4">
    <name type="scientific">Paractinoplanes rishiriensis</name>
    <dbReference type="NCBI Taxonomy" id="1050105"/>
    <lineage>
        <taxon>Bacteria</taxon>
        <taxon>Bacillati</taxon>
        <taxon>Actinomycetota</taxon>
        <taxon>Actinomycetes</taxon>
        <taxon>Micromonosporales</taxon>
        <taxon>Micromonosporaceae</taxon>
        <taxon>Paractinoplanes</taxon>
    </lineage>
</organism>
<evidence type="ECO:0000313" key="4">
    <source>
        <dbReference type="Proteomes" id="UP000636960"/>
    </source>
</evidence>
<sequence>MTITMRGLLEADLAGLRAVADRWEHLVRDIDGTVADLTAGTKDLPHHWTGPAGQAAHERSIRLQVQVGNANVHCDSIRYAISRLADQLEEYQRRLNSVLNQAITVGLHVDEERGRVHIPYDAVPAASVSGGIELAAGPTVNSYQLQIEEILSLANVADRDAAAVLAKHQMGETELPETELEPIHEDIVLATLFYSPDSRAQWWYAQHQLNRDRLTAEYPEVIGSGEGLPTGARDAANRLLLSRTRNELLARQAATPDEAAGQAAVNADRTLSDIADIERRLAEDPDARLLNHYPPTIGKPDPRWDNYPD</sequence>
<name>A0A919JXX8_9ACTN</name>
<protein>
    <submittedName>
        <fullName evidence="3">Uncharacterized protein</fullName>
    </submittedName>
</protein>